<evidence type="ECO:0000313" key="3">
    <source>
        <dbReference type="Proteomes" id="UP001305606"/>
    </source>
</evidence>
<feature type="region of interest" description="Disordered" evidence="1">
    <location>
        <begin position="1"/>
        <end position="38"/>
    </location>
</feature>
<protein>
    <submittedName>
        <fullName evidence="2">Uncharacterized protein</fullName>
    </submittedName>
</protein>
<feature type="compositionally biased region" description="Basic and acidic residues" evidence="1">
    <location>
        <begin position="1"/>
        <end position="14"/>
    </location>
</feature>
<sequence>MPEVDRHERARHACEAAAGSGPSRREAPGQAGKVPVLRTEKARSVLGWTV</sequence>
<keyword evidence="3" id="KW-1185">Reference proteome</keyword>
<dbReference type="EMBL" id="CP117522">
    <property type="protein sequence ID" value="WNF00251.1"/>
    <property type="molecule type" value="Genomic_DNA"/>
</dbReference>
<gene>
    <name evidence="2" type="ORF">PS467_35505</name>
</gene>
<dbReference type="RefSeq" id="WP_311038650.1">
    <property type="nucleotide sequence ID" value="NZ_CP117522.1"/>
</dbReference>
<name>A0ABY9V5W6_9ACTN</name>
<proteinExistence type="predicted"/>
<dbReference type="Proteomes" id="UP001305606">
    <property type="component" value="Chromosome"/>
</dbReference>
<evidence type="ECO:0000256" key="1">
    <source>
        <dbReference type="SAM" id="MobiDB-lite"/>
    </source>
</evidence>
<reference evidence="2 3" key="1">
    <citation type="submission" date="2023-02" db="EMBL/GenBank/DDBJ databases">
        <title>Streptomyces sp. SCA4-21 with antifungal activity against Fusarium oxysporum f. sp. cubense, Streptomyces sp. SCA2-17 with antifungal activity against Fusarium oxysporum f. sp. cubense.</title>
        <authorList>
            <person name="Qi D."/>
        </authorList>
    </citation>
    <scope>NUCLEOTIDE SEQUENCE [LARGE SCALE GENOMIC DNA]</scope>
    <source>
        <strain evidence="2 3">SCA4-21</strain>
    </source>
</reference>
<accession>A0ABY9V5W6</accession>
<evidence type="ECO:0000313" key="2">
    <source>
        <dbReference type="EMBL" id="WNF00251.1"/>
    </source>
</evidence>
<organism evidence="2 3">
    <name type="scientific">Streptomyces luomodiensis</name>
    <dbReference type="NCBI Taxonomy" id="3026192"/>
    <lineage>
        <taxon>Bacteria</taxon>
        <taxon>Bacillati</taxon>
        <taxon>Actinomycetota</taxon>
        <taxon>Actinomycetes</taxon>
        <taxon>Kitasatosporales</taxon>
        <taxon>Streptomycetaceae</taxon>
        <taxon>Streptomyces</taxon>
    </lineage>
</organism>